<feature type="repeat" description="PPR" evidence="2">
    <location>
        <begin position="86"/>
        <end position="120"/>
    </location>
</feature>
<keyword evidence="4" id="KW-1185">Reference proteome</keyword>
<evidence type="ECO:0000313" key="3">
    <source>
        <dbReference type="EMBL" id="KAL2476556.1"/>
    </source>
</evidence>
<dbReference type="Pfam" id="PF13041">
    <property type="entry name" value="PPR_2"/>
    <property type="match status" value="2"/>
</dbReference>
<reference evidence="4" key="1">
    <citation type="submission" date="2024-07" db="EMBL/GenBank/DDBJ databases">
        <title>Two chromosome-level genome assemblies of Korean endemic species Abeliophyllum distichum and Forsythia ovata (Oleaceae).</title>
        <authorList>
            <person name="Jang H."/>
        </authorList>
    </citation>
    <scope>NUCLEOTIDE SEQUENCE [LARGE SCALE GENOMIC DNA]</scope>
</reference>
<organism evidence="3 4">
    <name type="scientific">Abeliophyllum distichum</name>
    <dbReference type="NCBI Taxonomy" id="126358"/>
    <lineage>
        <taxon>Eukaryota</taxon>
        <taxon>Viridiplantae</taxon>
        <taxon>Streptophyta</taxon>
        <taxon>Embryophyta</taxon>
        <taxon>Tracheophyta</taxon>
        <taxon>Spermatophyta</taxon>
        <taxon>Magnoliopsida</taxon>
        <taxon>eudicotyledons</taxon>
        <taxon>Gunneridae</taxon>
        <taxon>Pentapetalae</taxon>
        <taxon>asterids</taxon>
        <taxon>lamiids</taxon>
        <taxon>Lamiales</taxon>
        <taxon>Oleaceae</taxon>
        <taxon>Forsythieae</taxon>
        <taxon>Abeliophyllum</taxon>
    </lineage>
</organism>
<dbReference type="PROSITE" id="PS51375">
    <property type="entry name" value="PPR"/>
    <property type="match status" value="6"/>
</dbReference>
<dbReference type="Pfam" id="PF20431">
    <property type="entry name" value="E_motif"/>
    <property type="match status" value="1"/>
</dbReference>
<dbReference type="Proteomes" id="UP001604336">
    <property type="component" value="Unassembled WGS sequence"/>
</dbReference>
<name>A0ABD1QK17_9LAMI</name>
<comment type="caution">
    <text evidence="3">The sequence shown here is derived from an EMBL/GenBank/DDBJ whole genome shotgun (WGS) entry which is preliminary data.</text>
</comment>
<dbReference type="Gene3D" id="1.25.40.10">
    <property type="entry name" value="Tetratricopeptide repeat domain"/>
    <property type="match status" value="5"/>
</dbReference>
<dbReference type="FunFam" id="1.25.40.10:FF:000090">
    <property type="entry name" value="Pentatricopeptide repeat-containing protein, chloroplastic"/>
    <property type="match status" value="1"/>
</dbReference>
<dbReference type="InterPro" id="IPR046960">
    <property type="entry name" value="PPR_At4g14850-like_plant"/>
</dbReference>
<feature type="repeat" description="PPR" evidence="2">
    <location>
        <begin position="350"/>
        <end position="384"/>
    </location>
</feature>
<sequence length="737" mass="83209">MRNLLNHACEECNPMINLHKFITGTNTSGAKTLLNRYSVSLIQSCSKSTVKTNKLVIYCNTQISKHGQNGNIKEAESIFHRMPSKTTVSYTAMLSAYAQNGQITKAREMFDEMPQQNIASWNAMITAYMRNENRCNGIDEAYRLFLRMPERNAVSYAAMITGFVNVGRFDEAERLYSGTPLNWRDPVCSNALLNGYLKIGKLEEALHIFEGMVEKDVVSWSSMVNGYCKNGRFIEAREFFNVMGEKRNEVTWCAMINGYLKMGCFKDGFNLFLQMRRGGEVGLEPMVVTAIFEACGRFGRFEEGFQLHGLVSHMGFEFDVFMGNSIITMYSRFGCMSAARNMFNTMNRKDLVSWNSLINGYVQAGELEEAYQLFEKMEAKDLVSWTTIITGFSNKGLTENCIDLFNRMPERDDIAWTALISGFVNNGDHEKAVYWFIQMLRNAVRPNPLTLSGVLSASADLAILNQGLQVHTNVFKMNMELDLSVQNALISMYSKCGSLDDAYGIFKSISAPNIVSFNSMITGLAHNGYGEEAIQLFRHLENGRLEPNEITFLGVLSACTHVGLVQEGWKYFSSMRDFYKVEPGPDHYACMVDLLGRAGFLNEALIVIESMPVEPHSGVWGALLGASRAHMRLDIAKLATQRILELEPNNAAPYVVLSDIYSVLGNRRDEEQLRLAKRSKGIKKSPGCSWITVKNKVYLFFSGDRSHINFRDMKITLSAILYEMKQLHCIDINWLPP</sequence>
<feature type="repeat" description="PPR" evidence="2">
    <location>
        <begin position="185"/>
        <end position="215"/>
    </location>
</feature>
<dbReference type="InterPro" id="IPR046848">
    <property type="entry name" value="E_motif"/>
</dbReference>
<feature type="repeat" description="PPR" evidence="2">
    <location>
        <begin position="412"/>
        <end position="446"/>
    </location>
</feature>
<dbReference type="FunFam" id="1.25.40.10:FF:000606">
    <property type="entry name" value="Putative pentatricopeptide repeat-containing protein"/>
    <property type="match status" value="1"/>
</dbReference>
<dbReference type="AlphaFoldDB" id="A0ABD1QK17"/>
<dbReference type="InterPro" id="IPR002885">
    <property type="entry name" value="PPR_rpt"/>
</dbReference>
<evidence type="ECO:0000256" key="2">
    <source>
        <dbReference type="PROSITE-ProRule" id="PRU00708"/>
    </source>
</evidence>
<dbReference type="SUPFAM" id="SSF48452">
    <property type="entry name" value="TPR-like"/>
    <property type="match status" value="1"/>
</dbReference>
<dbReference type="PANTHER" id="PTHR47926">
    <property type="entry name" value="PENTATRICOPEPTIDE REPEAT-CONTAINING PROTEIN"/>
    <property type="match status" value="1"/>
</dbReference>
<dbReference type="SUPFAM" id="SSF81901">
    <property type="entry name" value="HCP-like"/>
    <property type="match status" value="1"/>
</dbReference>
<protein>
    <submittedName>
        <fullName evidence="3">Pentatricopeptide repeat-containing protein</fullName>
    </submittedName>
</protein>
<evidence type="ECO:0000313" key="4">
    <source>
        <dbReference type="Proteomes" id="UP001604336"/>
    </source>
</evidence>
<dbReference type="PANTHER" id="PTHR47926:SF347">
    <property type="entry name" value="PENTATRICOPEPTIDE REPEAT-CONTAINING PROTEIN"/>
    <property type="match status" value="1"/>
</dbReference>
<feature type="repeat" description="PPR" evidence="2">
    <location>
        <begin position="513"/>
        <end position="547"/>
    </location>
</feature>
<dbReference type="NCBIfam" id="TIGR00756">
    <property type="entry name" value="PPR"/>
    <property type="match status" value="9"/>
</dbReference>
<gene>
    <name evidence="3" type="ORF">Adt_37292</name>
</gene>
<dbReference type="InterPro" id="IPR011990">
    <property type="entry name" value="TPR-like_helical_dom_sf"/>
</dbReference>
<dbReference type="Pfam" id="PF01535">
    <property type="entry name" value="PPR"/>
    <property type="match status" value="12"/>
</dbReference>
<keyword evidence="1" id="KW-0677">Repeat</keyword>
<dbReference type="EMBL" id="JBFOLK010000011">
    <property type="protein sequence ID" value="KAL2476556.1"/>
    <property type="molecule type" value="Genomic_DNA"/>
</dbReference>
<proteinExistence type="predicted"/>
<feature type="repeat" description="PPR" evidence="2">
    <location>
        <begin position="216"/>
        <end position="250"/>
    </location>
</feature>
<accession>A0ABD1QK17</accession>
<evidence type="ECO:0000256" key="1">
    <source>
        <dbReference type="ARBA" id="ARBA00022737"/>
    </source>
</evidence>